<reference evidence="1 2" key="1">
    <citation type="journal article" date="2019" name="Int. J. Syst. Evol. Microbiol.">
        <title>The Global Catalogue of Microorganisms (GCM) 10K type strain sequencing project: providing services to taxonomists for standard genome sequencing and annotation.</title>
        <authorList>
            <consortium name="The Broad Institute Genomics Platform"/>
            <consortium name="The Broad Institute Genome Sequencing Center for Infectious Disease"/>
            <person name="Wu L."/>
            <person name="Ma J."/>
        </authorList>
    </citation>
    <scope>NUCLEOTIDE SEQUENCE [LARGE SCALE GENOMIC DNA]</scope>
    <source>
        <strain evidence="1 2">JCM 14603</strain>
    </source>
</reference>
<evidence type="ECO:0000313" key="1">
    <source>
        <dbReference type="EMBL" id="GAA0668322.1"/>
    </source>
</evidence>
<organism evidence="1 2">
    <name type="scientific">Sphingomonas insulae</name>
    <dbReference type="NCBI Taxonomy" id="424800"/>
    <lineage>
        <taxon>Bacteria</taxon>
        <taxon>Pseudomonadati</taxon>
        <taxon>Pseudomonadota</taxon>
        <taxon>Alphaproteobacteria</taxon>
        <taxon>Sphingomonadales</taxon>
        <taxon>Sphingomonadaceae</taxon>
        <taxon>Sphingomonas</taxon>
    </lineage>
</organism>
<accession>A0ABN1HUM9</accession>
<evidence type="ECO:0008006" key="3">
    <source>
        <dbReference type="Google" id="ProtNLM"/>
    </source>
</evidence>
<evidence type="ECO:0000313" key="2">
    <source>
        <dbReference type="Proteomes" id="UP001500238"/>
    </source>
</evidence>
<proteinExistence type="predicted"/>
<comment type="caution">
    <text evidence="1">The sequence shown here is derived from an EMBL/GenBank/DDBJ whole genome shotgun (WGS) entry which is preliminary data.</text>
</comment>
<keyword evidence="2" id="KW-1185">Reference proteome</keyword>
<dbReference type="RefSeq" id="WP_163959360.1">
    <property type="nucleotide sequence ID" value="NZ_BAAAES010000008.1"/>
</dbReference>
<dbReference type="Proteomes" id="UP001500238">
    <property type="component" value="Unassembled WGS sequence"/>
</dbReference>
<dbReference type="EMBL" id="BAAAES010000008">
    <property type="protein sequence ID" value="GAA0668322.1"/>
    <property type="molecule type" value="Genomic_DNA"/>
</dbReference>
<protein>
    <recommendedName>
        <fullName evidence="3">Helix-turn-helix domain-containing protein</fullName>
    </recommendedName>
</protein>
<gene>
    <name evidence="1" type="ORF">GCM10009102_18190</name>
</gene>
<name>A0ABN1HUM9_9SPHN</name>
<sequence>MTDTHSPASADDATDAVTDPLHDFQPVALARRHDGWTAKRQREFLTVLAETGSIGAACDAVGMTPRSAYRLRAHPRGRAFAIAWEQALMMAAPRLMTIAYERAINGVPRSVWKDDVLISETRVPSDRLLMYLLTHLMPRTFGGMAVSARRSDLRQYHARHELPVSLDALEDIAQADCPAELLGGSDYAPTPPLPERA</sequence>